<dbReference type="EMBL" id="KV591053">
    <property type="protein sequence ID" value="OPL21508.1"/>
    <property type="molecule type" value="Genomic_DNA"/>
</dbReference>
<evidence type="ECO:0000313" key="2">
    <source>
        <dbReference type="Proteomes" id="UP000266721"/>
    </source>
</evidence>
<dbReference type="SUPFAM" id="SSF103575">
    <property type="entry name" value="Plexin repeat"/>
    <property type="match status" value="1"/>
</dbReference>
<sequence length="183" mass="20749">MVAGHGFDTYTHISYIYILHFCPELTDEYDGFCYTTIFGSVEGTLPLTEDKIVYIGEIAKAGVIVKLGILSFFTHSIIFAGTITGQIGKIYVDEWRSEQLGIFKTVQHTFPVLDIQVHNQNVYVMTENTVINIADNEPCPVTEICLECMTSENPACGWDIYSERRRRKISKGQQPLKSKINRQ</sequence>
<accession>A0A3L5TQU8</accession>
<evidence type="ECO:0000313" key="1">
    <source>
        <dbReference type="EMBL" id="OPL21508.1"/>
    </source>
</evidence>
<dbReference type="Proteomes" id="UP000266721">
    <property type="component" value="Unassembled WGS sequence"/>
</dbReference>
<dbReference type="AlphaFoldDB" id="A0A3L5TQU8"/>
<dbReference type="SMR" id="A0A3L5TQU8"/>
<reference evidence="1 2" key="1">
    <citation type="journal article" date="2016" name="PLoS ONE">
        <title>A First Insight into the Genome of the Filter-Feeder Mussel Mytilus galloprovincialis.</title>
        <authorList>
            <person name="Murgarella M."/>
            <person name="Puiu D."/>
            <person name="Novoa B."/>
            <person name="Figueras A."/>
            <person name="Posada D."/>
            <person name="Canchaya C."/>
        </authorList>
    </citation>
    <scope>NUCLEOTIDE SEQUENCE [LARGE SCALE GENOMIC DNA]</scope>
    <source>
        <tissue evidence="1">Muscle</tissue>
    </source>
</reference>
<gene>
    <name evidence="1" type="ORF">AM593_00965</name>
</gene>
<keyword evidence="2" id="KW-1185">Reference proteome</keyword>
<feature type="non-terminal residue" evidence="1">
    <location>
        <position position="1"/>
    </location>
</feature>
<organism evidence="1 2">
    <name type="scientific">Mytilus galloprovincialis</name>
    <name type="common">Mediterranean mussel</name>
    <dbReference type="NCBI Taxonomy" id="29158"/>
    <lineage>
        <taxon>Eukaryota</taxon>
        <taxon>Metazoa</taxon>
        <taxon>Spiralia</taxon>
        <taxon>Lophotrochozoa</taxon>
        <taxon>Mollusca</taxon>
        <taxon>Bivalvia</taxon>
        <taxon>Autobranchia</taxon>
        <taxon>Pteriomorphia</taxon>
        <taxon>Mytilida</taxon>
        <taxon>Mytiloidea</taxon>
        <taxon>Mytilidae</taxon>
        <taxon>Mytilinae</taxon>
        <taxon>Mytilus</taxon>
    </lineage>
</organism>
<protein>
    <submittedName>
        <fullName evidence="1">Uncharacterized protein</fullName>
    </submittedName>
</protein>
<name>A0A3L5TQU8_MYTGA</name>
<proteinExistence type="predicted"/>
<comment type="caution">
    <text evidence="1">The sequence shown here is derived from an EMBL/GenBank/DDBJ whole genome shotgun (WGS) entry which is preliminary data.</text>
</comment>